<reference evidence="2" key="1">
    <citation type="submission" date="2007-04" db="EMBL/GenBank/DDBJ databases">
        <authorList>
            <consortium name="The Broad Institute Genome Sequencing Platform"/>
            <person name="Birren B."/>
            <person name="Lander E."/>
            <person name="Galagan J."/>
            <person name="Nusbaum C."/>
            <person name="Devon K."/>
            <person name="Ma L.-J."/>
            <person name="Jaffe D."/>
            <person name="Butler J."/>
            <person name="Alvarez P."/>
            <person name="Gnerre S."/>
            <person name="Grabherr M."/>
            <person name="Kleber M."/>
            <person name="Mauceli E."/>
            <person name="Brockman W."/>
            <person name="MacCallum I.A."/>
            <person name="Young S."/>
            <person name="LaButti K."/>
            <person name="DeCaprio D."/>
            <person name="Crawford M."/>
            <person name="Koehrsen M."/>
            <person name="Engels R."/>
            <person name="Montgomery P."/>
            <person name="Pearson M."/>
            <person name="Howarth C."/>
            <person name="Larson L."/>
            <person name="White J."/>
            <person name="O'Leary S."/>
            <person name="Kodira C."/>
            <person name="Zeng Q."/>
            <person name="Yandava C."/>
            <person name="Alvarado L."/>
            <person name="Kistler C."/>
            <person name="Shim W.-B."/>
            <person name="Kang S."/>
            <person name="Woloshuk C."/>
        </authorList>
    </citation>
    <scope>NUCLEOTIDE SEQUENCE</scope>
    <source>
        <strain evidence="2">4287</strain>
    </source>
</reference>
<dbReference type="RefSeq" id="XP_018239484.1">
    <property type="nucleotide sequence ID" value="XM_018399023.1"/>
</dbReference>
<organism evidence="2 3">
    <name type="scientific">Fusarium oxysporum f. sp. lycopersici (strain 4287 / CBS 123668 / FGSC 9935 / NRRL 34936)</name>
    <name type="common">Fusarium vascular wilt of tomato</name>
    <dbReference type="NCBI Taxonomy" id="426428"/>
    <lineage>
        <taxon>Eukaryota</taxon>
        <taxon>Fungi</taxon>
        <taxon>Dikarya</taxon>
        <taxon>Ascomycota</taxon>
        <taxon>Pezizomycotina</taxon>
        <taxon>Sordariomycetes</taxon>
        <taxon>Hypocreomycetidae</taxon>
        <taxon>Hypocreales</taxon>
        <taxon>Nectriaceae</taxon>
        <taxon>Fusarium</taxon>
        <taxon>Fusarium oxysporum species complex</taxon>
    </lineage>
</organism>
<dbReference type="VEuPathDB" id="FungiDB:FOXG_18881"/>
<dbReference type="AlphaFoldDB" id="A0A0J9UPI8"/>
<gene>
    <name evidence="2" type="ORF">FOXG_18881</name>
</gene>
<dbReference type="Proteomes" id="UP000009097">
    <property type="component" value="Unassembled WGS sequence"/>
</dbReference>
<reference evidence="2" key="2">
    <citation type="journal article" date="2010" name="Nature">
        <title>Comparative genomics reveals mobile pathogenicity chromosomes in Fusarium.</title>
        <authorList>
            <person name="Ma L.J."/>
            <person name="van der Does H.C."/>
            <person name="Borkovich K.A."/>
            <person name="Coleman J.J."/>
            <person name="Daboussi M.J."/>
            <person name="Di Pietro A."/>
            <person name="Dufresne M."/>
            <person name="Freitag M."/>
            <person name="Grabherr M."/>
            <person name="Henrissat B."/>
            <person name="Houterman P.M."/>
            <person name="Kang S."/>
            <person name="Shim W.B."/>
            <person name="Woloshuk C."/>
            <person name="Xie X."/>
            <person name="Xu J.R."/>
            <person name="Antoniw J."/>
            <person name="Baker S.E."/>
            <person name="Bluhm B.H."/>
            <person name="Breakspear A."/>
            <person name="Brown D.W."/>
            <person name="Butchko R.A."/>
            <person name="Chapman S."/>
            <person name="Coulson R."/>
            <person name="Coutinho P.M."/>
            <person name="Danchin E.G."/>
            <person name="Diener A."/>
            <person name="Gale L.R."/>
            <person name="Gardiner D.M."/>
            <person name="Goff S."/>
            <person name="Hammond-Kosack K.E."/>
            <person name="Hilburn K."/>
            <person name="Hua-Van A."/>
            <person name="Jonkers W."/>
            <person name="Kazan K."/>
            <person name="Kodira C.D."/>
            <person name="Koehrsen M."/>
            <person name="Kumar L."/>
            <person name="Lee Y.H."/>
            <person name="Li L."/>
            <person name="Manners J.M."/>
            <person name="Miranda-Saavedra D."/>
            <person name="Mukherjee M."/>
            <person name="Park G."/>
            <person name="Park J."/>
            <person name="Park S.Y."/>
            <person name="Proctor R.H."/>
            <person name="Regev A."/>
            <person name="Ruiz-Roldan M.C."/>
            <person name="Sain D."/>
            <person name="Sakthikumar S."/>
            <person name="Sykes S."/>
            <person name="Schwartz D.C."/>
            <person name="Turgeon B.G."/>
            <person name="Wapinski I."/>
            <person name="Yoder O."/>
            <person name="Young S."/>
            <person name="Zeng Q."/>
            <person name="Zhou S."/>
            <person name="Galagan J."/>
            <person name="Cuomo C.A."/>
            <person name="Kistler H.C."/>
            <person name="Rep M."/>
        </authorList>
    </citation>
    <scope>NUCLEOTIDE SEQUENCE [LARGE SCALE GENOMIC DNA]</scope>
    <source>
        <strain evidence="2">4287</strain>
    </source>
</reference>
<feature type="coiled-coil region" evidence="1">
    <location>
        <begin position="6"/>
        <end position="33"/>
    </location>
</feature>
<keyword evidence="1" id="KW-0175">Coiled coil</keyword>
<protein>
    <submittedName>
        <fullName evidence="2">Uncharacterized protein</fullName>
    </submittedName>
</protein>
<dbReference type="KEGG" id="fox:FOXG_18881"/>
<dbReference type="GeneID" id="28959587"/>
<accession>A0A0J9UPI8</accession>
<proteinExistence type="predicted"/>
<sequence length="57" mass="6375">MISKDSEVQESKIASLNVRITSLEEEVGRLKGAEALAAGEIISMSIRVTWYMHSRRP</sequence>
<name>A0A0J9UPI8_FUSO4</name>
<evidence type="ECO:0000313" key="3">
    <source>
        <dbReference type="Proteomes" id="UP000009097"/>
    </source>
</evidence>
<dbReference type="EMBL" id="DS231699">
    <property type="protein sequence ID" value="KNB01439.1"/>
    <property type="molecule type" value="Genomic_DNA"/>
</dbReference>
<evidence type="ECO:0000256" key="1">
    <source>
        <dbReference type="SAM" id="Coils"/>
    </source>
</evidence>
<evidence type="ECO:0000313" key="2">
    <source>
        <dbReference type="EMBL" id="KNB01439.1"/>
    </source>
</evidence>